<sequence length="156" mass="16356">MTAAAEAPVPEAAPAATTASTKDAAPARATASDRETPSPAEAGAVVDAPRPAAVAALLRGHSEFARLADSHYVLEVSSGSDRTAVERDAGALALPDGAVYLLRLQRDGNDWFVAAWGDFTSLEAARSARQQAISLGAQRTGWPRRIAPLKQEIRNR</sequence>
<protein>
    <recommendedName>
        <fullName evidence="4">Sporulation related protein</fullName>
    </recommendedName>
</protein>
<evidence type="ECO:0000256" key="1">
    <source>
        <dbReference type="SAM" id="MobiDB-lite"/>
    </source>
</evidence>
<evidence type="ECO:0008006" key="4">
    <source>
        <dbReference type="Google" id="ProtNLM"/>
    </source>
</evidence>
<dbReference type="Gene3D" id="3.30.70.1070">
    <property type="entry name" value="Sporulation related repeat"/>
    <property type="match status" value="1"/>
</dbReference>
<organism evidence="2 3">
    <name type="scientific">Tahibacter amnicola</name>
    <dbReference type="NCBI Taxonomy" id="2976241"/>
    <lineage>
        <taxon>Bacteria</taxon>
        <taxon>Pseudomonadati</taxon>
        <taxon>Pseudomonadota</taxon>
        <taxon>Gammaproteobacteria</taxon>
        <taxon>Lysobacterales</taxon>
        <taxon>Rhodanobacteraceae</taxon>
        <taxon>Tahibacter</taxon>
    </lineage>
</organism>
<proteinExistence type="predicted"/>
<reference evidence="2" key="1">
    <citation type="submission" date="2022-09" db="EMBL/GenBank/DDBJ databases">
        <title>Tahibacter sp. nov., isolated from a fresh water.</title>
        <authorList>
            <person name="Baek J.H."/>
            <person name="Lee J.K."/>
            <person name="Kim J.M."/>
            <person name="Jeon C.O."/>
        </authorList>
    </citation>
    <scope>NUCLEOTIDE SEQUENCE</scope>
    <source>
        <strain evidence="2">W38</strain>
    </source>
</reference>
<name>A0ABY6BHT4_9GAMM</name>
<dbReference type="Proteomes" id="UP001064632">
    <property type="component" value="Chromosome"/>
</dbReference>
<dbReference type="InterPro" id="IPR036680">
    <property type="entry name" value="SPOR-like_sf"/>
</dbReference>
<evidence type="ECO:0000313" key="3">
    <source>
        <dbReference type="Proteomes" id="UP001064632"/>
    </source>
</evidence>
<evidence type="ECO:0000313" key="2">
    <source>
        <dbReference type="EMBL" id="UXI69332.1"/>
    </source>
</evidence>
<dbReference type="EMBL" id="CP104694">
    <property type="protein sequence ID" value="UXI69332.1"/>
    <property type="molecule type" value="Genomic_DNA"/>
</dbReference>
<feature type="compositionally biased region" description="Low complexity" evidence="1">
    <location>
        <begin position="1"/>
        <end position="27"/>
    </location>
</feature>
<accession>A0ABY6BHT4</accession>
<keyword evidence="3" id="KW-1185">Reference proteome</keyword>
<dbReference type="RefSeq" id="WP_261696287.1">
    <property type="nucleotide sequence ID" value="NZ_CP104694.1"/>
</dbReference>
<gene>
    <name evidence="2" type="ORF">N4264_06695</name>
</gene>
<feature type="region of interest" description="Disordered" evidence="1">
    <location>
        <begin position="1"/>
        <end position="46"/>
    </location>
</feature>